<dbReference type="Gene3D" id="1.10.472.10">
    <property type="entry name" value="Cyclin-like"/>
    <property type="match status" value="1"/>
</dbReference>
<comment type="caution">
    <text evidence="5">The sequence shown here is derived from an EMBL/GenBank/DDBJ whole genome shotgun (WGS) entry which is preliminary data.</text>
</comment>
<keyword evidence="6" id="KW-1185">Reference proteome</keyword>
<evidence type="ECO:0000256" key="1">
    <source>
        <dbReference type="ARBA" id="ARBA00022618"/>
    </source>
</evidence>
<dbReference type="SUPFAM" id="SSF47954">
    <property type="entry name" value="Cyclin-like"/>
    <property type="match status" value="1"/>
</dbReference>
<evidence type="ECO:0000256" key="2">
    <source>
        <dbReference type="ARBA" id="ARBA00023127"/>
    </source>
</evidence>
<dbReference type="AlphaFoldDB" id="A0AAV2QPL7"/>
<reference evidence="5 6" key="1">
    <citation type="submission" date="2024-05" db="EMBL/GenBank/DDBJ databases">
        <authorList>
            <person name="Wallberg A."/>
        </authorList>
    </citation>
    <scope>NUCLEOTIDE SEQUENCE [LARGE SCALE GENOMIC DNA]</scope>
</reference>
<dbReference type="GO" id="GO:0000278">
    <property type="term" value="P:mitotic cell cycle"/>
    <property type="evidence" value="ECO:0007669"/>
    <property type="project" value="UniProtKB-ARBA"/>
</dbReference>
<dbReference type="PANTHER" id="PTHR10177">
    <property type="entry name" value="CYCLINS"/>
    <property type="match status" value="1"/>
</dbReference>
<dbReference type="PROSITE" id="PS00292">
    <property type="entry name" value="CYCLINS"/>
    <property type="match status" value="1"/>
</dbReference>
<evidence type="ECO:0000256" key="3">
    <source>
        <dbReference type="ARBA" id="ARBA00023306"/>
    </source>
</evidence>
<dbReference type="GO" id="GO:0051301">
    <property type="term" value="P:cell division"/>
    <property type="evidence" value="ECO:0007669"/>
    <property type="project" value="UniProtKB-KW"/>
</dbReference>
<keyword evidence="3" id="KW-0131">Cell cycle</keyword>
<dbReference type="InterPro" id="IPR039361">
    <property type="entry name" value="Cyclin"/>
</dbReference>
<evidence type="ECO:0000313" key="6">
    <source>
        <dbReference type="Proteomes" id="UP001497623"/>
    </source>
</evidence>
<dbReference type="EMBL" id="CAXKWB010008475">
    <property type="protein sequence ID" value="CAL4091187.1"/>
    <property type="molecule type" value="Genomic_DNA"/>
</dbReference>
<dbReference type="Proteomes" id="UP001497623">
    <property type="component" value="Unassembled WGS sequence"/>
</dbReference>
<feature type="non-terminal residue" evidence="5">
    <location>
        <position position="199"/>
    </location>
</feature>
<accession>A0AAV2QPL7</accession>
<name>A0AAV2QPL7_MEGNR</name>
<feature type="domain" description="Cyclin N-terminal" evidence="4">
    <location>
        <begin position="106"/>
        <end position="199"/>
    </location>
</feature>
<gene>
    <name evidence="5" type="ORF">MNOR_LOCUS14276</name>
</gene>
<dbReference type="Pfam" id="PF00134">
    <property type="entry name" value="Cyclin_N"/>
    <property type="match status" value="1"/>
</dbReference>
<dbReference type="InterPro" id="IPR006671">
    <property type="entry name" value="Cyclin_N"/>
</dbReference>
<protein>
    <recommendedName>
        <fullName evidence="4">Cyclin N-terminal domain-containing protein</fullName>
    </recommendedName>
</protein>
<sequence>MIAATSKVMKERPLVVSKPKSIFATAVPVARSGTIRRSQDGRTRRVTRRVSGVRTPQPYQSIRNNALAHVLLPPGDSGLRKYSQENSAKHSTESASCPLVPQYEDEVLSYMMEVECRYLACHTYIANHPSVNQHSRAILVDWLIQVVSYLELDWSTLHQSVSIVDRVLSLRCVPIHRVQLLALAALLVVSKLEEKSPPE</sequence>
<keyword evidence="1" id="KW-0132">Cell division</keyword>
<evidence type="ECO:0000259" key="4">
    <source>
        <dbReference type="Pfam" id="PF00134"/>
    </source>
</evidence>
<evidence type="ECO:0000313" key="5">
    <source>
        <dbReference type="EMBL" id="CAL4091187.1"/>
    </source>
</evidence>
<organism evidence="5 6">
    <name type="scientific">Meganyctiphanes norvegica</name>
    <name type="common">Northern krill</name>
    <name type="synonym">Thysanopoda norvegica</name>
    <dbReference type="NCBI Taxonomy" id="48144"/>
    <lineage>
        <taxon>Eukaryota</taxon>
        <taxon>Metazoa</taxon>
        <taxon>Ecdysozoa</taxon>
        <taxon>Arthropoda</taxon>
        <taxon>Crustacea</taxon>
        <taxon>Multicrustacea</taxon>
        <taxon>Malacostraca</taxon>
        <taxon>Eumalacostraca</taxon>
        <taxon>Eucarida</taxon>
        <taxon>Euphausiacea</taxon>
        <taxon>Euphausiidae</taxon>
        <taxon>Meganyctiphanes</taxon>
    </lineage>
</organism>
<keyword evidence="2" id="KW-0195">Cyclin</keyword>
<dbReference type="InterPro" id="IPR036915">
    <property type="entry name" value="Cyclin-like_sf"/>
</dbReference>
<proteinExistence type="predicted"/>
<dbReference type="InterPro" id="IPR048258">
    <property type="entry name" value="Cyclins_cyclin-box"/>
</dbReference>